<proteinExistence type="predicted"/>
<accession>A0ABD4E6S0</accession>
<gene>
    <name evidence="1" type="ORF">WJ68_05595</name>
</gene>
<dbReference type="AlphaFoldDB" id="A0ABD4E6S0"/>
<name>A0ABD4E6S0_9BURK</name>
<reference evidence="1 2" key="1">
    <citation type="submission" date="2015-11" db="EMBL/GenBank/DDBJ databases">
        <title>Expanding the genomic diversity of Burkholderia species for the development of highly accurate diagnostics.</title>
        <authorList>
            <person name="Sahl J."/>
            <person name="Keim P."/>
            <person name="Wagner D."/>
        </authorList>
    </citation>
    <scope>NUCLEOTIDE SEQUENCE [LARGE SCALE GENOMIC DNA]</scope>
    <source>
        <strain evidence="1 2">MSMB1585WGS</strain>
    </source>
</reference>
<sequence length="68" mass="7607">MHEPYEYPLLERLADLVASDSVLLLPSRAARHIGCGQVAAHVGQLKRGIMMHTWFDIMLMIADNRCSG</sequence>
<protein>
    <submittedName>
        <fullName evidence="1">Uncharacterized protein</fullName>
    </submittedName>
</protein>
<evidence type="ECO:0000313" key="1">
    <source>
        <dbReference type="EMBL" id="KVN88974.1"/>
    </source>
</evidence>
<dbReference type="Proteomes" id="UP000057910">
    <property type="component" value="Unassembled WGS sequence"/>
</dbReference>
<organism evidence="1 2">
    <name type="scientific">Burkholderia ubonensis</name>
    <dbReference type="NCBI Taxonomy" id="101571"/>
    <lineage>
        <taxon>Bacteria</taxon>
        <taxon>Pseudomonadati</taxon>
        <taxon>Pseudomonadota</taxon>
        <taxon>Betaproteobacteria</taxon>
        <taxon>Burkholderiales</taxon>
        <taxon>Burkholderiaceae</taxon>
        <taxon>Burkholderia</taxon>
        <taxon>Burkholderia cepacia complex</taxon>
    </lineage>
</organism>
<evidence type="ECO:0000313" key="2">
    <source>
        <dbReference type="Proteomes" id="UP000057910"/>
    </source>
</evidence>
<comment type="caution">
    <text evidence="1">The sequence shown here is derived from an EMBL/GenBank/DDBJ whole genome shotgun (WGS) entry which is preliminary data.</text>
</comment>
<dbReference type="EMBL" id="LPAD01000034">
    <property type="protein sequence ID" value="KVN88974.1"/>
    <property type="molecule type" value="Genomic_DNA"/>
</dbReference>